<evidence type="ECO:0000256" key="1">
    <source>
        <dbReference type="SAM" id="Phobius"/>
    </source>
</evidence>
<protein>
    <submittedName>
        <fullName evidence="2">Uncharacterized protein</fullName>
    </submittedName>
</protein>
<sequence>MNGEFLGCWMDAMELLAAGGTWTTILLHIGVLILFGIVRLGIGSVVLRPGKREAIRLNCGEHMQNTPVNMVLHHIAGVFIVGLETAKINKVAVLHLFL</sequence>
<gene>
    <name evidence="2" type="ORF">M5X12_16485</name>
</gene>
<dbReference type="Proteomes" id="UP001527181">
    <property type="component" value="Unassembled WGS sequence"/>
</dbReference>
<name>A0ABT4H0K2_PAEAL</name>
<feature type="transmembrane region" description="Helical" evidence="1">
    <location>
        <begin position="25"/>
        <end position="47"/>
    </location>
</feature>
<accession>A0ABT4H0K2</accession>
<proteinExistence type="predicted"/>
<keyword evidence="1" id="KW-0812">Transmembrane</keyword>
<evidence type="ECO:0000313" key="2">
    <source>
        <dbReference type="EMBL" id="MCY9762171.1"/>
    </source>
</evidence>
<dbReference type="RefSeq" id="WP_268600458.1">
    <property type="nucleotide sequence ID" value="NZ_JAKOBS010000028.1"/>
</dbReference>
<evidence type="ECO:0000313" key="3">
    <source>
        <dbReference type="Proteomes" id="UP001527181"/>
    </source>
</evidence>
<keyword evidence="1" id="KW-1133">Transmembrane helix</keyword>
<dbReference type="EMBL" id="JAMDNP010000031">
    <property type="protein sequence ID" value="MCY9762171.1"/>
    <property type="molecule type" value="Genomic_DNA"/>
</dbReference>
<reference evidence="2 3" key="1">
    <citation type="submission" date="2022-05" db="EMBL/GenBank/DDBJ databases">
        <title>Genome Sequencing of Bee-Associated Microbes.</title>
        <authorList>
            <person name="Dunlap C."/>
        </authorList>
    </citation>
    <scope>NUCLEOTIDE SEQUENCE [LARGE SCALE GENOMIC DNA]</scope>
    <source>
        <strain evidence="2 3">NRRL B-04010</strain>
    </source>
</reference>
<keyword evidence="3" id="KW-1185">Reference proteome</keyword>
<organism evidence="2 3">
    <name type="scientific">Paenibacillus alvei</name>
    <name type="common">Bacillus alvei</name>
    <dbReference type="NCBI Taxonomy" id="44250"/>
    <lineage>
        <taxon>Bacteria</taxon>
        <taxon>Bacillati</taxon>
        <taxon>Bacillota</taxon>
        <taxon>Bacilli</taxon>
        <taxon>Bacillales</taxon>
        <taxon>Paenibacillaceae</taxon>
        <taxon>Paenibacillus</taxon>
    </lineage>
</organism>
<keyword evidence="1" id="KW-0472">Membrane</keyword>
<comment type="caution">
    <text evidence="2">The sequence shown here is derived from an EMBL/GenBank/DDBJ whole genome shotgun (WGS) entry which is preliminary data.</text>
</comment>